<accession>A0A1F7JD05</accession>
<dbReference type="Pfam" id="PF00889">
    <property type="entry name" value="EF_TS"/>
    <property type="match status" value="1"/>
</dbReference>
<reference evidence="7 8" key="1">
    <citation type="journal article" date="2016" name="Nat. Commun.">
        <title>Thousands of microbial genomes shed light on interconnected biogeochemical processes in an aquifer system.</title>
        <authorList>
            <person name="Anantharaman K."/>
            <person name="Brown C.T."/>
            <person name="Hug L.A."/>
            <person name="Sharon I."/>
            <person name="Castelle C.J."/>
            <person name="Probst A.J."/>
            <person name="Thomas B.C."/>
            <person name="Singh A."/>
            <person name="Wilkins M.J."/>
            <person name="Karaoz U."/>
            <person name="Brodie E.L."/>
            <person name="Williams K.H."/>
            <person name="Hubbard S.S."/>
            <person name="Banfield J.F."/>
        </authorList>
    </citation>
    <scope>NUCLEOTIDE SEQUENCE [LARGE SCALE GENOMIC DNA]</scope>
</reference>
<evidence type="ECO:0000256" key="1">
    <source>
        <dbReference type="ARBA" id="ARBA00005532"/>
    </source>
</evidence>
<dbReference type="PANTHER" id="PTHR11741">
    <property type="entry name" value="ELONGATION FACTOR TS"/>
    <property type="match status" value="1"/>
</dbReference>
<dbReference type="InterPro" id="IPR001816">
    <property type="entry name" value="Transl_elong_EFTs/EF1B"/>
</dbReference>
<dbReference type="SUPFAM" id="SSF54713">
    <property type="entry name" value="Elongation factor Ts (EF-Ts), dimerisation domain"/>
    <property type="match status" value="1"/>
</dbReference>
<dbReference type="AlphaFoldDB" id="A0A1F7JD05"/>
<keyword evidence="5" id="KW-0963">Cytoplasm</keyword>
<evidence type="ECO:0000259" key="6">
    <source>
        <dbReference type="Pfam" id="PF00889"/>
    </source>
</evidence>
<keyword evidence="3 5" id="KW-0251">Elongation factor</keyword>
<dbReference type="HAMAP" id="MF_00050">
    <property type="entry name" value="EF_Ts"/>
    <property type="match status" value="1"/>
</dbReference>
<comment type="function">
    <text evidence="5">Associates with the EF-Tu.GDP complex and induces the exchange of GDP to GTP. It remains bound to the aminoacyl-tRNA.EF-Tu.GTP complex up to the GTP hydrolysis stage on the ribosome.</text>
</comment>
<dbReference type="EMBL" id="MGAV01000018">
    <property type="protein sequence ID" value="OGK53477.1"/>
    <property type="molecule type" value="Genomic_DNA"/>
</dbReference>
<dbReference type="InterPro" id="IPR009060">
    <property type="entry name" value="UBA-like_sf"/>
</dbReference>
<dbReference type="GO" id="GO:0003746">
    <property type="term" value="F:translation elongation factor activity"/>
    <property type="evidence" value="ECO:0007669"/>
    <property type="project" value="UniProtKB-UniRule"/>
</dbReference>
<dbReference type="Gene3D" id="3.30.479.20">
    <property type="entry name" value="Elongation factor Ts, dimerisation domain"/>
    <property type="match status" value="1"/>
</dbReference>
<sequence>MTKVDIKTLKKLRDETLVSFALCKKALEQSDNQINKAKKLLDEWGVKQAEKKANRITKQGSIFSYIHHNGKIGAILQLFCETDFVAKNEQFRILGQDLAMQIAFHDPKDEKALLQSNYLKDESKTIDNIIKEYILKIGENIKLGQFLRLEL</sequence>
<dbReference type="NCBIfam" id="TIGR00116">
    <property type="entry name" value="tsf"/>
    <property type="match status" value="1"/>
</dbReference>
<evidence type="ECO:0000256" key="3">
    <source>
        <dbReference type="ARBA" id="ARBA00022768"/>
    </source>
</evidence>
<feature type="domain" description="Translation elongation factor EFTs/EF1B dimerisation" evidence="6">
    <location>
        <begin position="73"/>
        <end position="150"/>
    </location>
</feature>
<proteinExistence type="inferred from homology"/>
<organism evidence="7 8">
    <name type="scientific">Candidatus Roizmanbacteria bacterium RIFCSPLOWO2_02_FULL_36_11</name>
    <dbReference type="NCBI Taxonomy" id="1802071"/>
    <lineage>
        <taxon>Bacteria</taxon>
        <taxon>Candidatus Roizmaniibacteriota</taxon>
    </lineage>
</organism>
<evidence type="ECO:0000313" key="7">
    <source>
        <dbReference type="EMBL" id="OGK53477.1"/>
    </source>
</evidence>
<evidence type="ECO:0000256" key="5">
    <source>
        <dbReference type="HAMAP-Rule" id="MF_00050"/>
    </source>
</evidence>
<evidence type="ECO:0000313" key="8">
    <source>
        <dbReference type="Proteomes" id="UP000177418"/>
    </source>
</evidence>
<dbReference type="InterPro" id="IPR036402">
    <property type="entry name" value="EF-Ts_dimer_sf"/>
</dbReference>
<gene>
    <name evidence="5" type="primary">tsf</name>
    <name evidence="7" type="ORF">A3H78_04600</name>
</gene>
<name>A0A1F7JD05_9BACT</name>
<dbReference type="PANTHER" id="PTHR11741:SF0">
    <property type="entry name" value="ELONGATION FACTOR TS, MITOCHONDRIAL"/>
    <property type="match status" value="1"/>
</dbReference>
<evidence type="ECO:0000256" key="4">
    <source>
        <dbReference type="ARBA" id="ARBA00022917"/>
    </source>
</evidence>
<dbReference type="InterPro" id="IPR014039">
    <property type="entry name" value="Transl_elong_EFTs/EF1B_dimer"/>
</dbReference>
<comment type="similarity">
    <text evidence="1 5">Belongs to the EF-Ts family.</text>
</comment>
<protein>
    <recommendedName>
        <fullName evidence="2 5">Elongation factor Ts</fullName>
        <shortName evidence="5">EF-Ts</shortName>
    </recommendedName>
</protein>
<keyword evidence="4 5" id="KW-0648">Protein biosynthesis</keyword>
<comment type="subcellular location">
    <subcellularLocation>
        <location evidence="5">Cytoplasm</location>
    </subcellularLocation>
</comment>
<feature type="region of interest" description="Involved in Mg(2+) ion dislocation from EF-Tu" evidence="5">
    <location>
        <begin position="82"/>
        <end position="85"/>
    </location>
</feature>
<comment type="caution">
    <text evidence="7">The sequence shown here is derived from an EMBL/GenBank/DDBJ whole genome shotgun (WGS) entry which is preliminary data.</text>
</comment>
<dbReference type="Gene3D" id="1.10.8.10">
    <property type="entry name" value="DNA helicase RuvA subunit, C-terminal domain"/>
    <property type="match status" value="1"/>
</dbReference>
<dbReference type="Proteomes" id="UP000177418">
    <property type="component" value="Unassembled WGS sequence"/>
</dbReference>
<dbReference type="GO" id="GO:0005737">
    <property type="term" value="C:cytoplasm"/>
    <property type="evidence" value="ECO:0007669"/>
    <property type="project" value="UniProtKB-SubCell"/>
</dbReference>
<evidence type="ECO:0000256" key="2">
    <source>
        <dbReference type="ARBA" id="ARBA00016956"/>
    </source>
</evidence>
<dbReference type="SUPFAM" id="SSF46934">
    <property type="entry name" value="UBA-like"/>
    <property type="match status" value="1"/>
</dbReference>